<sequence length="242" mass="27359">MDFQQARACPPRDFLTEIRAWRTNRELGFDESFDETLLMPILRTTLLHVPSFFNSQTTRIVVLLRLDNKRLWDLISNCLERTRDRTLVPSETYEGLRRLGNANGSVLFYEDTAAIGALLQSPNSARYVGKFQSLIQQTSAQQQFVVQTALCVEGLGGTLHYFNGGLIDEAIKQEWAIEPGWRLVAQIVFGKVLEPVGVKFHSPLDGRLIVKGGDLLRNQDDGGQDSKAWDWLQNEVNHVLTA</sequence>
<keyword evidence="3" id="KW-1185">Reference proteome</keyword>
<dbReference type="SUPFAM" id="SSF55469">
    <property type="entry name" value="FMN-dependent nitroreductase-like"/>
    <property type="match status" value="1"/>
</dbReference>
<evidence type="ECO:0000259" key="1">
    <source>
        <dbReference type="Pfam" id="PF00881"/>
    </source>
</evidence>
<dbReference type="EMBL" id="ML978126">
    <property type="protein sequence ID" value="KAF2098911.1"/>
    <property type="molecule type" value="Genomic_DNA"/>
</dbReference>
<dbReference type="InterPro" id="IPR000415">
    <property type="entry name" value="Nitroreductase-like"/>
</dbReference>
<reference evidence="2" key="1">
    <citation type="journal article" date="2020" name="Stud. Mycol.">
        <title>101 Dothideomycetes genomes: a test case for predicting lifestyles and emergence of pathogens.</title>
        <authorList>
            <person name="Haridas S."/>
            <person name="Albert R."/>
            <person name="Binder M."/>
            <person name="Bloem J."/>
            <person name="Labutti K."/>
            <person name="Salamov A."/>
            <person name="Andreopoulos B."/>
            <person name="Baker S."/>
            <person name="Barry K."/>
            <person name="Bills G."/>
            <person name="Bluhm B."/>
            <person name="Cannon C."/>
            <person name="Castanera R."/>
            <person name="Culley D."/>
            <person name="Daum C."/>
            <person name="Ezra D."/>
            <person name="Gonzalez J."/>
            <person name="Henrissat B."/>
            <person name="Kuo A."/>
            <person name="Liang C."/>
            <person name="Lipzen A."/>
            <person name="Lutzoni F."/>
            <person name="Magnuson J."/>
            <person name="Mondo S."/>
            <person name="Nolan M."/>
            <person name="Ohm R."/>
            <person name="Pangilinan J."/>
            <person name="Park H.-J."/>
            <person name="Ramirez L."/>
            <person name="Alfaro M."/>
            <person name="Sun H."/>
            <person name="Tritt A."/>
            <person name="Yoshinaga Y."/>
            <person name="Zwiers L.-H."/>
            <person name="Turgeon B."/>
            <person name="Goodwin S."/>
            <person name="Spatafora J."/>
            <person name="Crous P."/>
            <person name="Grigoriev I."/>
        </authorList>
    </citation>
    <scope>NUCLEOTIDE SEQUENCE</scope>
    <source>
        <strain evidence="2">CBS 133067</strain>
    </source>
</reference>
<dbReference type="OrthoDB" id="2138173at2759"/>
<gene>
    <name evidence="2" type="ORF">NA57DRAFT_76145</name>
</gene>
<dbReference type="AlphaFoldDB" id="A0A9P4IIQ6"/>
<dbReference type="PANTHER" id="PTHR43035">
    <property type="entry name" value="FATTY ACID REPRESSION MUTANT PROTEIN 2-RELATED"/>
    <property type="match status" value="1"/>
</dbReference>
<name>A0A9P4IIQ6_9PEZI</name>
<comment type="caution">
    <text evidence="2">The sequence shown here is derived from an EMBL/GenBank/DDBJ whole genome shotgun (WGS) entry which is preliminary data.</text>
</comment>
<dbReference type="InterPro" id="IPR033877">
    <property type="entry name" value="Frm2/Hbn1"/>
</dbReference>
<proteinExistence type="predicted"/>
<evidence type="ECO:0000313" key="2">
    <source>
        <dbReference type="EMBL" id="KAF2098911.1"/>
    </source>
</evidence>
<protein>
    <recommendedName>
        <fullName evidence="1">Nitroreductase domain-containing protein</fullName>
    </recommendedName>
</protein>
<dbReference type="Gene3D" id="3.40.109.10">
    <property type="entry name" value="NADH Oxidase"/>
    <property type="match status" value="1"/>
</dbReference>
<dbReference type="Proteomes" id="UP000799772">
    <property type="component" value="Unassembled WGS sequence"/>
</dbReference>
<dbReference type="PANTHER" id="PTHR43035:SF1">
    <property type="entry name" value="FATTY ACID REPRESSION MUTANT PROTEIN 2-RELATED"/>
    <property type="match status" value="1"/>
</dbReference>
<dbReference type="InterPro" id="IPR029479">
    <property type="entry name" value="Nitroreductase"/>
</dbReference>
<accession>A0A9P4IIQ6</accession>
<dbReference type="GO" id="GO:0016491">
    <property type="term" value="F:oxidoreductase activity"/>
    <property type="evidence" value="ECO:0007669"/>
    <property type="project" value="InterPro"/>
</dbReference>
<evidence type="ECO:0000313" key="3">
    <source>
        <dbReference type="Proteomes" id="UP000799772"/>
    </source>
</evidence>
<feature type="domain" description="Nitroreductase" evidence="1">
    <location>
        <begin position="18"/>
        <end position="191"/>
    </location>
</feature>
<dbReference type="GO" id="GO:0034599">
    <property type="term" value="P:cellular response to oxidative stress"/>
    <property type="evidence" value="ECO:0007669"/>
    <property type="project" value="InterPro"/>
</dbReference>
<organism evidence="2 3">
    <name type="scientific">Rhizodiscina lignyota</name>
    <dbReference type="NCBI Taxonomy" id="1504668"/>
    <lineage>
        <taxon>Eukaryota</taxon>
        <taxon>Fungi</taxon>
        <taxon>Dikarya</taxon>
        <taxon>Ascomycota</taxon>
        <taxon>Pezizomycotina</taxon>
        <taxon>Dothideomycetes</taxon>
        <taxon>Pleosporomycetidae</taxon>
        <taxon>Aulographales</taxon>
        <taxon>Rhizodiscinaceae</taxon>
        <taxon>Rhizodiscina</taxon>
    </lineage>
</organism>
<dbReference type="Pfam" id="PF00881">
    <property type="entry name" value="Nitroreductase"/>
    <property type="match status" value="1"/>
</dbReference>